<feature type="signal peptide" evidence="1">
    <location>
        <begin position="1"/>
        <end position="20"/>
    </location>
</feature>
<accession>A0A239I919</accession>
<evidence type="ECO:0008006" key="4">
    <source>
        <dbReference type="Google" id="ProtNLM"/>
    </source>
</evidence>
<dbReference type="Proteomes" id="UP000198426">
    <property type="component" value="Unassembled WGS sequence"/>
</dbReference>
<dbReference type="Pfam" id="PF07433">
    <property type="entry name" value="DUF1513"/>
    <property type="match status" value="1"/>
</dbReference>
<keyword evidence="1" id="KW-0732">Signal</keyword>
<dbReference type="InterPro" id="IPR011044">
    <property type="entry name" value="Quino_amine_DH_bsu"/>
</dbReference>
<reference evidence="2 3" key="1">
    <citation type="submission" date="2017-06" db="EMBL/GenBank/DDBJ databases">
        <authorList>
            <person name="Kim H.J."/>
            <person name="Triplett B.A."/>
        </authorList>
    </citation>
    <scope>NUCLEOTIDE SEQUENCE [LARGE SCALE GENOMIC DNA]</scope>
    <source>
        <strain evidence="2 3">DSM 29339</strain>
    </source>
</reference>
<dbReference type="OrthoDB" id="5624218at2"/>
<feature type="chain" id="PRO_5012602245" description="DUF1513 domain-containing protein" evidence="1">
    <location>
        <begin position="21"/>
        <end position="354"/>
    </location>
</feature>
<organism evidence="2 3">
    <name type="scientific">Tropicimonas sediminicola</name>
    <dbReference type="NCBI Taxonomy" id="1031541"/>
    <lineage>
        <taxon>Bacteria</taxon>
        <taxon>Pseudomonadati</taxon>
        <taxon>Pseudomonadota</taxon>
        <taxon>Alphaproteobacteria</taxon>
        <taxon>Rhodobacterales</taxon>
        <taxon>Roseobacteraceae</taxon>
        <taxon>Tropicimonas</taxon>
    </lineage>
</organism>
<evidence type="ECO:0000256" key="1">
    <source>
        <dbReference type="SAM" id="SignalP"/>
    </source>
</evidence>
<dbReference type="InterPro" id="IPR008311">
    <property type="entry name" value="UCP028101"/>
</dbReference>
<gene>
    <name evidence="2" type="ORF">SAMN05421757_104280</name>
</gene>
<name>A0A239I919_9RHOB</name>
<evidence type="ECO:0000313" key="3">
    <source>
        <dbReference type="Proteomes" id="UP000198426"/>
    </source>
</evidence>
<protein>
    <recommendedName>
        <fullName evidence="4">DUF1513 domain-containing protein</fullName>
    </recommendedName>
</protein>
<dbReference type="PIRSF" id="PIRSF028101">
    <property type="entry name" value="UCP028101"/>
    <property type="match status" value="1"/>
</dbReference>
<dbReference type="AlphaFoldDB" id="A0A239I919"/>
<dbReference type="SUPFAM" id="SSF50969">
    <property type="entry name" value="YVTN repeat-like/Quinoprotein amine dehydrogenase"/>
    <property type="match status" value="1"/>
</dbReference>
<keyword evidence="3" id="KW-1185">Reference proteome</keyword>
<dbReference type="RefSeq" id="WP_089233367.1">
    <property type="nucleotide sequence ID" value="NZ_FZOY01000004.1"/>
</dbReference>
<evidence type="ECO:0000313" key="2">
    <source>
        <dbReference type="EMBL" id="SNS90059.1"/>
    </source>
</evidence>
<proteinExistence type="predicted"/>
<sequence>MDRRQFLATSTAFLAAPAWAEADAGAPAYVTAASRPDGSTWIVGLSAAGTQRFAFPIPGRGHAAALHPSRAEAIAMARRPGTFAVVMDCTDGREITRLASPEGRHFYGHGAFTADGRYLLTTENAYDVPEGRLGVWDAEAGYARVDDLPSGGIGPHEIIRLADGGFCVANGGIQTHPDYERRMLNIPTMRPNLTYLSEAGQIDESVEPPEAMRLNSIRHIAASGAQVAIALQWQGNPLEQVPLMATHRRGEALQYHDHPETRRLKQYAGSIALAVDGREIVVTGPKGGHVIFFDAASGSPIPGRDLEVAAGAAPAAEGMAITVAGGLAFGDSRSSRFVPVPGDWSWDNHLVVIG</sequence>
<dbReference type="EMBL" id="FZOY01000004">
    <property type="protein sequence ID" value="SNS90059.1"/>
    <property type="molecule type" value="Genomic_DNA"/>
</dbReference>